<name>A0ABX5AVG4_9MICO</name>
<evidence type="ECO:0000313" key="3">
    <source>
        <dbReference type="Proteomes" id="UP000237755"/>
    </source>
</evidence>
<gene>
    <name evidence="2" type="ORF">GY24_12130</name>
</gene>
<sequence>MGPSRVNGLAAAVDERLSDRQQTRQAPAGSSPDRGDEVLPGVPSVWVGVAIPRNSGRQVEQLTASSASLRAWRARA</sequence>
<dbReference type="EMBL" id="MPZN01000041">
    <property type="protein sequence ID" value="PPL16962.1"/>
    <property type="molecule type" value="Genomic_DNA"/>
</dbReference>
<accession>A0ABX5AVG4</accession>
<keyword evidence="3" id="KW-1185">Reference proteome</keyword>
<feature type="region of interest" description="Disordered" evidence="1">
    <location>
        <begin position="1"/>
        <end position="41"/>
    </location>
</feature>
<comment type="caution">
    <text evidence="2">The sequence shown here is derived from an EMBL/GenBank/DDBJ whole genome shotgun (WGS) entry which is preliminary data.</text>
</comment>
<dbReference type="Proteomes" id="UP000237755">
    <property type="component" value="Unassembled WGS sequence"/>
</dbReference>
<protein>
    <submittedName>
        <fullName evidence="2">Uncharacterized protein</fullName>
    </submittedName>
</protein>
<reference evidence="2 3" key="1">
    <citation type="journal article" date="2008" name="Int. J. Syst. Evol. Microbiol.">
        <title>Leifsonia pindariensis sp. nov., isolated from the Pindari glacier of the Indian Himalayas, and emended description of the genus Leifsonia.</title>
        <authorList>
            <person name="Reddy G.S."/>
            <person name="Prabagaran S.R."/>
            <person name="Shivaji S."/>
        </authorList>
    </citation>
    <scope>NUCLEOTIDE SEQUENCE [LARGE SCALE GENOMIC DNA]</scope>
    <source>
        <strain evidence="2 3">PON 10</strain>
    </source>
</reference>
<feature type="compositionally biased region" description="Basic and acidic residues" evidence="1">
    <location>
        <begin position="13"/>
        <end position="22"/>
    </location>
</feature>
<organism evidence="2 3">
    <name type="scientific">Microterricola pindariensis</name>
    <dbReference type="NCBI Taxonomy" id="478010"/>
    <lineage>
        <taxon>Bacteria</taxon>
        <taxon>Bacillati</taxon>
        <taxon>Actinomycetota</taxon>
        <taxon>Actinomycetes</taxon>
        <taxon>Micrococcales</taxon>
        <taxon>Microbacteriaceae</taxon>
        <taxon>Microterricola</taxon>
    </lineage>
</organism>
<evidence type="ECO:0000313" key="2">
    <source>
        <dbReference type="EMBL" id="PPL16962.1"/>
    </source>
</evidence>
<proteinExistence type="predicted"/>
<evidence type="ECO:0000256" key="1">
    <source>
        <dbReference type="SAM" id="MobiDB-lite"/>
    </source>
</evidence>